<dbReference type="SUPFAM" id="SSF51556">
    <property type="entry name" value="Metallo-dependent hydrolases"/>
    <property type="match status" value="1"/>
</dbReference>
<name>A0A1D8AWP6_9BACT</name>
<dbReference type="InterPro" id="IPR032466">
    <property type="entry name" value="Metal_Hydrolase"/>
</dbReference>
<proteinExistence type="inferred from homology"/>
<reference evidence="3 4" key="1">
    <citation type="submission" date="2016-06" db="EMBL/GenBank/DDBJ databases">
        <title>Three novel species with peptidoglycan cell walls form the new genus Lacunisphaera gen. nov. in the family Opitutaceae of the verrucomicrobial subdivision 4.</title>
        <authorList>
            <person name="Rast P."/>
            <person name="Gloeckner I."/>
            <person name="Jogler M."/>
            <person name="Boedeker C."/>
            <person name="Jeske O."/>
            <person name="Wiegand S."/>
            <person name="Reinhardt R."/>
            <person name="Schumann P."/>
            <person name="Rohde M."/>
            <person name="Spring S."/>
            <person name="Gloeckner F.O."/>
            <person name="Jogler C."/>
        </authorList>
    </citation>
    <scope>NUCLEOTIDE SEQUENCE [LARGE SCALE GENOMIC DNA]</scope>
    <source>
        <strain evidence="3 4">IG16b</strain>
    </source>
</reference>
<dbReference type="Pfam" id="PF04909">
    <property type="entry name" value="Amidohydro_2"/>
    <property type="match status" value="1"/>
</dbReference>
<dbReference type="EMBL" id="CP016094">
    <property type="protein sequence ID" value="AOS45306.1"/>
    <property type="molecule type" value="Genomic_DNA"/>
</dbReference>
<evidence type="ECO:0000256" key="1">
    <source>
        <dbReference type="ARBA" id="ARBA00038310"/>
    </source>
</evidence>
<dbReference type="STRING" id="1838286.Verru16b_02386"/>
<dbReference type="PATRIC" id="fig|1838286.3.peg.2397"/>
<feature type="domain" description="Amidohydrolase-related" evidence="2">
    <location>
        <begin position="4"/>
        <end position="277"/>
    </location>
</feature>
<protein>
    <submittedName>
        <fullName evidence="3">Amidohydrolase</fullName>
    </submittedName>
</protein>
<accession>A0A1D8AWP6</accession>
<keyword evidence="3" id="KW-0378">Hydrolase</keyword>
<dbReference type="Proteomes" id="UP000095228">
    <property type="component" value="Chromosome"/>
</dbReference>
<dbReference type="GO" id="GO:0016787">
    <property type="term" value="F:hydrolase activity"/>
    <property type="evidence" value="ECO:0007669"/>
    <property type="project" value="UniProtKB-KW"/>
</dbReference>
<dbReference type="PANTHER" id="PTHR43569">
    <property type="entry name" value="AMIDOHYDROLASE"/>
    <property type="match status" value="1"/>
</dbReference>
<evidence type="ECO:0000259" key="2">
    <source>
        <dbReference type="Pfam" id="PF04909"/>
    </source>
</evidence>
<dbReference type="InterPro" id="IPR052350">
    <property type="entry name" value="Metallo-dep_Lactonases"/>
</dbReference>
<comment type="similarity">
    <text evidence="1">Belongs to the metallo-dependent hydrolases superfamily.</text>
</comment>
<dbReference type="PANTHER" id="PTHR43569:SF2">
    <property type="entry name" value="AMIDOHYDROLASE-RELATED DOMAIN-CONTAINING PROTEIN"/>
    <property type="match status" value="1"/>
</dbReference>
<gene>
    <name evidence="3" type="ORF">Verru16b_02386</name>
</gene>
<dbReference type="AlphaFoldDB" id="A0A1D8AWP6"/>
<dbReference type="RefSeq" id="WP_069962472.1">
    <property type="nucleotide sequence ID" value="NZ_CP016094.1"/>
</dbReference>
<keyword evidence="4" id="KW-1185">Reference proteome</keyword>
<dbReference type="KEGG" id="obg:Verru16b_02386"/>
<dbReference type="InterPro" id="IPR006680">
    <property type="entry name" value="Amidohydro-rel"/>
</dbReference>
<dbReference type="OrthoDB" id="5450317at2"/>
<dbReference type="Gene3D" id="3.20.20.140">
    <property type="entry name" value="Metal-dependent hydrolases"/>
    <property type="match status" value="1"/>
</dbReference>
<organism evidence="3 4">
    <name type="scientific">Lacunisphaera limnophila</name>
    <dbReference type="NCBI Taxonomy" id="1838286"/>
    <lineage>
        <taxon>Bacteria</taxon>
        <taxon>Pseudomonadati</taxon>
        <taxon>Verrucomicrobiota</taxon>
        <taxon>Opitutia</taxon>
        <taxon>Opitutales</taxon>
        <taxon>Opitutaceae</taxon>
        <taxon>Lacunisphaera</taxon>
    </lineage>
</organism>
<evidence type="ECO:0000313" key="4">
    <source>
        <dbReference type="Proteomes" id="UP000095228"/>
    </source>
</evidence>
<sequence length="277" mass="31040">MRFIDAHMHFWDQAVLQPYTWLHEVPSIAHAHGPQTLVNEAADDLPAKIVFVECGAPWLDEVHWVERLAAQEPRLAGIVAKIAIDAGARTTADLAELRRHPLVRGVRHHFEHASLDYCARPEFIAGVRQLPAAGLSFDICCKHPQLPAVIELVRQCPEVTFILDHGGKPGLRAGLLHPWRDHIRTLAGFPNLVCKLSGLVTEADHDNWTPAQLQPYVTHLLETFGPSRLLFGGDWPVAKLACGYVRWLELARHFVAHLSPAEQTALFHDNAARIYRI</sequence>
<evidence type="ECO:0000313" key="3">
    <source>
        <dbReference type="EMBL" id="AOS45306.1"/>
    </source>
</evidence>